<accession>A0A9J6CG73</accession>
<name>A0A9J6CG73_POLVA</name>
<proteinExistence type="predicted"/>
<sequence length="260" mass="30936">MSESSSINEQIRKAQDKMKRLEYENLILKLRIFLFDENCEELTPELLYKFSSVDDFKRYKNLIEENSELKIDVEQNDTIMQQASSCIEYLRKTYSEIGLKQKIEMDITTKYIRNLKARKANLRKKRASLILLPLNERKKIIHFKVRCTKKMKKLKKLLALKDSYIKNEDQSLCEFEDENLKLEMQNNQLKLIIDEQNNLIESLNKTIDIVKGNADDYKSKLESINTKILDEEIDLTKENKENQSIFPFHNPLFDCLDKFF</sequence>
<dbReference type="Proteomes" id="UP001107558">
    <property type="component" value="Chromosome 1"/>
</dbReference>
<feature type="coiled-coil region" evidence="1">
    <location>
        <begin position="4"/>
        <end position="31"/>
    </location>
</feature>
<comment type="caution">
    <text evidence="2">The sequence shown here is derived from an EMBL/GenBank/DDBJ whole genome shotgun (WGS) entry which is preliminary data.</text>
</comment>
<protein>
    <submittedName>
        <fullName evidence="2">Uncharacterized protein</fullName>
    </submittedName>
</protein>
<reference evidence="2" key="1">
    <citation type="submission" date="2021-03" db="EMBL/GenBank/DDBJ databases">
        <title>Chromosome level genome of the anhydrobiotic midge Polypedilum vanderplanki.</title>
        <authorList>
            <person name="Yoshida Y."/>
            <person name="Kikawada T."/>
            <person name="Gusev O."/>
        </authorList>
    </citation>
    <scope>NUCLEOTIDE SEQUENCE</scope>
    <source>
        <strain evidence="2">NIAS01</strain>
        <tissue evidence="2">Whole body or cell culture</tissue>
    </source>
</reference>
<evidence type="ECO:0000313" key="2">
    <source>
        <dbReference type="EMBL" id="KAG5681052.1"/>
    </source>
</evidence>
<gene>
    <name evidence="2" type="ORF">PVAND_010518</name>
</gene>
<evidence type="ECO:0000256" key="1">
    <source>
        <dbReference type="SAM" id="Coils"/>
    </source>
</evidence>
<feature type="coiled-coil region" evidence="1">
    <location>
        <begin position="186"/>
        <end position="220"/>
    </location>
</feature>
<keyword evidence="1" id="KW-0175">Coiled coil</keyword>
<dbReference type="EMBL" id="JADBJN010000001">
    <property type="protein sequence ID" value="KAG5681052.1"/>
    <property type="molecule type" value="Genomic_DNA"/>
</dbReference>
<keyword evidence="3" id="KW-1185">Reference proteome</keyword>
<evidence type="ECO:0000313" key="3">
    <source>
        <dbReference type="Proteomes" id="UP001107558"/>
    </source>
</evidence>
<organism evidence="2 3">
    <name type="scientific">Polypedilum vanderplanki</name>
    <name type="common">Sleeping chironomid midge</name>
    <dbReference type="NCBI Taxonomy" id="319348"/>
    <lineage>
        <taxon>Eukaryota</taxon>
        <taxon>Metazoa</taxon>
        <taxon>Ecdysozoa</taxon>
        <taxon>Arthropoda</taxon>
        <taxon>Hexapoda</taxon>
        <taxon>Insecta</taxon>
        <taxon>Pterygota</taxon>
        <taxon>Neoptera</taxon>
        <taxon>Endopterygota</taxon>
        <taxon>Diptera</taxon>
        <taxon>Nematocera</taxon>
        <taxon>Chironomoidea</taxon>
        <taxon>Chironomidae</taxon>
        <taxon>Chironominae</taxon>
        <taxon>Polypedilum</taxon>
        <taxon>Polypedilum</taxon>
    </lineage>
</organism>
<dbReference type="AlphaFoldDB" id="A0A9J6CG73"/>